<dbReference type="Proteomes" id="UP001628179">
    <property type="component" value="Unassembled WGS sequence"/>
</dbReference>
<reference evidence="2 3" key="1">
    <citation type="submission" date="2024-09" db="EMBL/GenBank/DDBJ databases">
        <title>Itraconazole resistance in Madurella fahalii resulting from another homologue of gene encoding cytochrome P450 14-alpha sterol demethylase (CYP51).</title>
        <authorList>
            <person name="Yoshioka I."/>
            <person name="Fahal A.H."/>
            <person name="Kaneko S."/>
            <person name="Yaguchi T."/>
        </authorList>
    </citation>
    <scope>NUCLEOTIDE SEQUENCE [LARGE SCALE GENOMIC DNA]</scope>
    <source>
        <strain evidence="2 3">IFM 68171</strain>
    </source>
</reference>
<sequence length="156" mass="16374">MSQLDESLADHHLHHHGQSFAASGPRSMDSSFQDSPTIGRTQVLSLAGTQGYTANSPLPTPSSTASSSQSCSIDSWLGDPVGLSASDSADKDHRVLARAPRSVWRLRCGATTGSCQVQKDTRAEPVAIEQRRLSPDESRPNATGSVAVSSLATGSE</sequence>
<dbReference type="EMBL" id="BAAFSV010000001">
    <property type="protein sequence ID" value="GAB1310795.1"/>
    <property type="molecule type" value="Genomic_DNA"/>
</dbReference>
<accession>A0ABQ0FZ53</accession>
<proteinExistence type="predicted"/>
<protein>
    <submittedName>
        <fullName evidence="2">Uncharacterized protein</fullName>
    </submittedName>
</protein>
<keyword evidence="3" id="KW-1185">Reference proteome</keyword>
<gene>
    <name evidence="2" type="ORF">MFIFM68171_01005</name>
</gene>
<comment type="caution">
    <text evidence="2">The sequence shown here is derived from an EMBL/GenBank/DDBJ whole genome shotgun (WGS) entry which is preliminary data.</text>
</comment>
<feature type="compositionally biased region" description="Low complexity" evidence="1">
    <location>
        <begin position="61"/>
        <end position="72"/>
    </location>
</feature>
<evidence type="ECO:0000313" key="3">
    <source>
        <dbReference type="Proteomes" id="UP001628179"/>
    </source>
</evidence>
<feature type="compositionally biased region" description="Polar residues" evidence="1">
    <location>
        <begin position="28"/>
        <end position="55"/>
    </location>
</feature>
<feature type="compositionally biased region" description="Basic and acidic residues" evidence="1">
    <location>
        <begin position="119"/>
        <end position="139"/>
    </location>
</feature>
<dbReference type="RefSeq" id="XP_070912528.1">
    <property type="nucleotide sequence ID" value="XM_071056427.1"/>
</dbReference>
<name>A0ABQ0FZ53_9PEZI</name>
<feature type="region of interest" description="Disordered" evidence="1">
    <location>
        <begin position="114"/>
        <end position="156"/>
    </location>
</feature>
<feature type="region of interest" description="Disordered" evidence="1">
    <location>
        <begin position="1"/>
        <end position="72"/>
    </location>
</feature>
<evidence type="ECO:0000256" key="1">
    <source>
        <dbReference type="SAM" id="MobiDB-lite"/>
    </source>
</evidence>
<feature type="compositionally biased region" description="Polar residues" evidence="1">
    <location>
        <begin position="140"/>
        <end position="156"/>
    </location>
</feature>
<evidence type="ECO:0000313" key="2">
    <source>
        <dbReference type="EMBL" id="GAB1310795.1"/>
    </source>
</evidence>
<organism evidence="2 3">
    <name type="scientific">Madurella fahalii</name>
    <dbReference type="NCBI Taxonomy" id="1157608"/>
    <lineage>
        <taxon>Eukaryota</taxon>
        <taxon>Fungi</taxon>
        <taxon>Dikarya</taxon>
        <taxon>Ascomycota</taxon>
        <taxon>Pezizomycotina</taxon>
        <taxon>Sordariomycetes</taxon>
        <taxon>Sordariomycetidae</taxon>
        <taxon>Sordariales</taxon>
        <taxon>Sordariales incertae sedis</taxon>
        <taxon>Madurella</taxon>
    </lineage>
</organism>
<dbReference type="GeneID" id="98171750"/>